<organism evidence="1 2">
    <name type="scientific">Roseateles oligotrophus</name>
    <dbReference type="NCBI Taxonomy" id="1769250"/>
    <lineage>
        <taxon>Bacteria</taxon>
        <taxon>Pseudomonadati</taxon>
        <taxon>Pseudomonadota</taxon>
        <taxon>Betaproteobacteria</taxon>
        <taxon>Burkholderiales</taxon>
        <taxon>Sphaerotilaceae</taxon>
        <taxon>Roseateles</taxon>
    </lineage>
</organism>
<sequence length="68" mass="7921">MPVKPRLLVYRASCRQCGHVWHREQRSDVWMPVGACPRCASPDPQVDSQRGHLPVLLARLEDLFRSRR</sequence>
<dbReference type="EMBL" id="JACHLP010000008">
    <property type="protein sequence ID" value="MBB4845224.1"/>
    <property type="molecule type" value="Genomic_DNA"/>
</dbReference>
<evidence type="ECO:0000313" key="2">
    <source>
        <dbReference type="Proteomes" id="UP000562027"/>
    </source>
</evidence>
<keyword evidence="2" id="KW-1185">Reference proteome</keyword>
<name>A0A840L9G4_9BURK</name>
<dbReference type="AlphaFoldDB" id="A0A840L9G4"/>
<accession>A0A840L9G4</accession>
<dbReference type="Proteomes" id="UP000562027">
    <property type="component" value="Unassembled WGS sequence"/>
</dbReference>
<proteinExistence type="predicted"/>
<evidence type="ECO:0000313" key="1">
    <source>
        <dbReference type="EMBL" id="MBB4845224.1"/>
    </source>
</evidence>
<protein>
    <submittedName>
        <fullName evidence="1">Zn finger protein HypA/HybF involved in hydrogenase expression</fullName>
    </submittedName>
</protein>
<dbReference type="RefSeq" id="WP_184302894.1">
    <property type="nucleotide sequence ID" value="NZ_JACHLP010000008.1"/>
</dbReference>
<reference evidence="1 2" key="1">
    <citation type="submission" date="2020-08" db="EMBL/GenBank/DDBJ databases">
        <title>Functional genomics of gut bacteria from endangered species of beetles.</title>
        <authorList>
            <person name="Carlos-Shanley C."/>
        </authorList>
    </citation>
    <scope>NUCLEOTIDE SEQUENCE [LARGE SCALE GENOMIC DNA]</scope>
    <source>
        <strain evidence="1 2">S00239</strain>
    </source>
</reference>
<comment type="caution">
    <text evidence="1">The sequence shown here is derived from an EMBL/GenBank/DDBJ whole genome shotgun (WGS) entry which is preliminary data.</text>
</comment>
<gene>
    <name evidence="1" type="ORF">HNP55_003771</name>
</gene>